<evidence type="ECO:0000256" key="1">
    <source>
        <dbReference type="SAM" id="MobiDB-lite"/>
    </source>
</evidence>
<feature type="domain" description="IraD/Gp25-like" evidence="2">
    <location>
        <begin position="52"/>
        <end position="150"/>
    </location>
</feature>
<protein>
    <submittedName>
        <fullName evidence="3">Lysozyme</fullName>
    </submittedName>
</protein>
<dbReference type="RefSeq" id="WP_147150271.1">
    <property type="nucleotide sequence ID" value="NZ_BKAJ01000057.1"/>
</dbReference>
<keyword evidence="4" id="KW-1185">Reference proteome</keyword>
<proteinExistence type="predicted"/>
<sequence>MSDSRNRPTSDNFGATRSRRAQLPLLDRLVDADPSQSSDAPLSASAAMDTIRISICNDLEELLNTRRRWRSWDPHLAELDRSLAGFGLPDFASGAYHDPRRREELRVLVENCIRRFEPRIVSLRVTLLETTDKVSGTLRLRIDALLHAEPAPEPIAFDTVVDLLTKNVTVHEQEA</sequence>
<evidence type="ECO:0000259" key="2">
    <source>
        <dbReference type="Pfam" id="PF04965"/>
    </source>
</evidence>
<dbReference type="Pfam" id="PF04965">
    <property type="entry name" value="GPW_gp25"/>
    <property type="match status" value="1"/>
</dbReference>
<dbReference type="PANTHER" id="PTHR38595:SF1">
    <property type="entry name" value="TYPE VI SECRETION SYSTEM COMPONENT TSSE1"/>
    <property type="match status" value="1"/>
</dbReference>
<organism evidence="3 4">
    <name type="scientific">Reyranella soli</name>
    <dbReference type="NCBI Taxonomy" id="1230389"/>
    <lineage>
        <taxon>Bacteria</taxon>
        <taxon>Pseudomonadati</taxon>
        <taxon>Pseudomonadota</taxon>
        <taxon>Alphaproteobacteria</taxon>
        <taxon>Hyphomicrobiales</taxon>
        <taxon>Reyranellaceae</taxon>
        <taxon>Reyranella</taxon>
    </lineage>
</organism>
<dbReference type="EMBL" id="BKAJ01000057">
    <property type="protein sequence ID" value="GEP56201.1"/>
    <property type="molecule type" value="Genomic_DNA"/>
</dbReference>
<accession>A0A512NB78</accession>
<dbReference type="InterPro" id="IPR053176">
    <property type="entry name" value="T6SS_TssE1-like"/>
</dbReference>
<evidence type="ECO:0000313" key="4">
    <source>
        <dbReference type="Proteomes" id="UP000321058"/>
    </source>
</evidence>
<evidence type="ECO:0000313" key="3">
    <source>
        <dbReference type="EMBL" id="GEP56201.1"/>
    </source>
</evidence>
<name>A0A512NB78_9HYPH</name>
<feature type="region of interest" description="Disordered" evidence="1">
    <location>
        <begin position="1"/>
        <end position="20"/>
    </location>
</feature>
<gene>
    <name evidence="3" type="ORF">RSO01_33670</name>
</gene>
<dbReference type="InterPro" id="IPR007048">
    <property type="entry name" value="IraD/Gp25-like"/>
</dbReference>
<dbReference type="SUPFAM" id="SSF160719">
    <property type="entry name" value="gpW/gp25-like"/>
    <property type="match status" value="1"/>
</dbReference>
<dbReference type="Gene3D" id="3.10.450.40">
    <property type="match status" value="1"/>
</dbReference>
<dbReference type="AlphaFoldDB" id="A0A512NB78"/>
<reference evidence="3 4" key="1">
    <citation type="submission" date="2019-07" db="EMBL/GenBank/DDBJ databases">
        <title>Whole genome shotgun sequence of Reyranella soli NBRC 108950.</title>
        <authorList>
            <person name="Hosoyama A."/>
            <person name="Uohara A."/>
            <person name="Ohji S."/>
            <person name="Ichikawa N."/>
        </authorList>
    </citation>
    <scope>NUCLEOTIDE SEQUENCE [LARGE SCALE GENOMIC DNA]</scope>
    <source>
        <strain evidence="3 4">NBRC 108950</strain>
    </source>
</reference>
<dbReference type="PANTHER" id="PTHR38595">
    <property type="entry name" value="CYTOPLASMIC PROTEIN-RELATED"/>
    <property type="match status" value="1"/>
</dbReference>
<dbReference type="NCBIfam" id="TIGR03357">
    <property type="entry name" value="VI_zyme"/>
    <property type="match status" value="1"/>
</dbReference>
<dbReference type="Proteomes" id="UP000321058">
    <property type="component" value="Unassembled WGS sequence"/>
</dbReference>
<dbReference type="OrthoDB" id="119583at2"/>
<comment type="caution">
    <text evidence="3">The sequence shown here is derived from an EMBL/GenBank/DDBJ whole genome shotgun (WGS) entry which is preliminary data.</text>
</comment>
<dbReference type="InterPro" id="IPR017737">
    <property type="entry name" value="TssE1-like"/>
</dbReference>